<evidence type="ECO:0000256" key="9">
    <source>
        <dbReference type="SAM" id="MobiDB-lite"/>
    </source>
</evidence>
<gene>
    <name evidence="7 10" type="primary">rnpA</name>
    <name evidence="10" type="ORF">ENW96_13100</name>
</gene>
<keyword evidence="6 7" id="KW-0694">RNA-binding</keyword>
<evidence type="ECO:0000256" key="7">
    <source>
        <dbReference type="HAMAP-Rule" id="MF_00227"/>
    </source>
</evidence>
<keyword evidence="2 7" id="KW-0819">tRNA processing</keyword>
<protein>
    <recommendedName>
        <fullName evidence="7 8">Ribonuclease P protein component</fullName>
        <shortName evidence="7">RNase P protein</shortName>
        <shortName evidence="7">RNaseP protein</shortName>
        <ecNumber evidence="7 8">3.1.26.5</ecNumber>
    </recommendedName>
    <alternativeName>
        <fullName evidence="7">Protein C5</fullName>
    </alternativeName>
</protein>
<dbReference type="Gene3D" id="3.30.230.10">
    <property type="match status" value="1"/>
</dbReference>
<evidence type="ECO:0000256" key="6">
    <source>
        <dbReference type="ARBA" id="ARBA00022884"/>
    </source>
</evidence>
<accession>A0A7C3ZC80</accession>
<dbReference type="GO" id="GO:0000049">
    <property type="term" value="F:tRNA binding"/>
    <property type="evidence" value="ECO:0007669"/>
    <property type="project" value="UniProtKB-UniRule"/>
</dbReference>
<dbReference type="InterPro" id="IPR014721">
    <property type="entry name" value="Ribsml_uS5_D2-typ_fold_subgr"/>
</dbReference>
<comment type="function">
    <text evidence="1 7">RNaseP catalyzes the removal of the 5'-leader sequence from pre-tRNA to produce the mature 5'-terminus. It can also cleave other RNA substrates such as 4.5S RNA. The protein component plays an auxiliary but essential role in vivo by binding to the 5'-leader sequence and broadening the substrate specificity of the ribozyme.</text>
</comment>
<keyword evidence="3 7" id="KW-0540">Nuclease</keyword>
<organism evidence="10">
    <name type="scientific">Desulfobacca acetoxidans</name>
    <dbReference type="NCBI Taxonomy" id="60893"/>
    <lineage>
        <taxon>Bacteria</taxon>
        <taxon>Pseudomonadati</taxon>
        <taxon>Thermodesulfobacteriota</taxon>
        <taxon>Desulfobaccia</taxon>
        <taxon>Desulfobaccales</taxon>
        <taxon>Desulfobaccaceae</taxon>
        <taxon>Desulfobacca</taxon>
    </lineage>
</organism>
<dbReference type="PROSITE" id="PS00648">
    <property type="entry name" value="RIBONUCLEASE_P"/>
    <property type="match status" value="1"/>
</dbReference>
<dbReference type="GO" id="GO:0030677">
    <property type="term" value="C:ribonuclease P complex"/>
    <property type="evidence" value="ECO:0007669"/>
    <property type="project" value="TreeGrafter"/>
</dbReference>
<evidence type="ECO:0000256" key="1">
    <source>
        <dbReference type="ARBA" id="ARBA00002663"/>
    </source>
</evidence>
<dbReference type="InterPro" id="IPR020568">
    <property type="entry name" value="Ribosomal_Su5_D2-typ_SF"/>
</dbReference>
<keyword evidence="5 7" id="KW-0378">Hydrolase</keyword>
<dbReference type="PANTHER" id="PTHR33992">
    <property type="entry name" value="RIBONUCLEASE P PROTEIN COMPONENT"/>
    <property type="match status" value="1"/>
</dbReference>
<proteinExistence type="inferred from homology"/>
<sequence>MAEPPGQRPQTPLGVSPGAPLNHTLEPPSQACSSGDVAAPRPPARFTREERVRRRREYLRAQARGKRLYTPHFGVCLAPGEGKGPRLGLVAGRKLGKACQRNRIKRLLREVFRLHKKKLPPGDIIIMAKKGASDLTYAQVQAELAQVLLPEAHIHKHD</sequence>
<evidence type="ECO:0000256" key="3">
    <source>
        <dbReference type="ARBA" id="ARBA00022722"/>
    </source>
</evidence>
<dbReference type="NCBIfam" id="TIGR00188">
    <property type="entry name" value="rnpA"/>
    <property type="match status" value="1"/>
</dbReference>
<reference evidence="10" key="1">
    <citation type="journal article" date="2020" name="mSystems">
        <title>Genome- and Community-Level Interaction Insights into Carbon Utilization and Element Cycling Functions of Hydrothermarchaeota in Hydrothermal Sediment.</title>
        <authorList>
            <person name="Zhou Z."/>
            <person name="Liu Y."/>
            <person name="Xu W."/>
            <person name="Pan J."/>
            <person name="Luo Z.H."/>
            <person name="Li M."/>
        </authorList>
    </citation>
    <scope>NUCLEOTIDE SEQUENCE [LARGE SCALE GENOMIC DNA]</scope>
    <source>
        <strain evidence="10">SpSt-897</strain>
    </source>
</reference>
<comment type="catalytic activity">
    <reaction evidence="7">
        <text>Endonucleolytic cleavage of RNA, removing 5'-extranucleotides from tRNA precursor.</text>
        <dbReference type="EC" id="3.1.26.5"/>
    </reaction>
</comment>
<dbReference type="EC" id="3.1.26.5" evidence="7 8"/>
<name>A0A7C3ZC80_9BACT</name>
<comment type="subunit">
    <text evidence="7">Consists of a catalytic RNA component (M1 or rnpB) and a protein subunit.</text>
</comment>
<dbReference type="InterPro" id="IPR000100">
    <property type="entry name" value="RNase_P"/>
</dbReference>
<dbReference type="PANTHER" id="PTHR33992:SF1">
    <property type="entry name" value="RIBONUCLEASE P PROTEIN COMPONENT"/>
    <property type="match status" value="1"/>
</dbReference>
<keyword evidence="4 7" id="KW-0255">Endonuclease</keyword>
<dbReference type="GO" id="GO:0042781">
    <property type="term" value="F:3'-tRNA processing endoribonuclease activity"/>
    <property type="evidence" value="ECO:0007669"/>
    <property type="project" value="TreeGrafter"/>
</dbReference>
<evidence type="ECO:0000256" key="4">
    <source>
        <dbReference type="ARBA" id="ARBA00022759"/>
    </source>
</evidence>
<comment type="caution">
    <text evidence="10">The sequence shown here is derived from an EMBL/GenBank/DDBJ whole genome shotgun (WGS) entry which is preliminary data.</text>
</comment>
<evidence type="ECO:0000256" key="5">
    <source>
        <dbReference type="ARBA" id="ARBA00022801"/>
    </source>
</evidence>
<dbReference type="HAMAP" id="MF_00227">
    <property type="entry name" value="RNase_P"/>
    <property type="match status" value="1"/>
</dbReference>
<dbReference type="EMBL" id="DTMF01000312">
    <property type="protein sequence ID" value="HGF35293.1"/>
    <property type="molecule type" value="Genomic_DNA"/>
</dbReference>
<evidence type="ECO:0000256" key="8">
    <source>
        <dbReference type="NCBIfam" id="TIGR00188"/>
    </source>
</evidence>
<dbReference type="Pfam" id="PF00825">
    <property type="entry name" value="Ribonuclease_P"/>
    <property type="match status" value="1"/>
</dbReference>
<dbReference type="GO" id="GO:0004526">
    <property type="term" value="F:ribonuclease P activity"/>
    <property type="evidence" value="ECO:0007669"/>
    <property type="project" value="UniProtKB-UniRule"/>
</dbReference>
<dbReference type="AlphaFoldDB" id="A0A7C3ZC80"/>
<evidence type="ECO:0000313" key="10">
    <source>
        <dbReference type="EMBL" id="HGF35293.1"/>
    </source>
</evidence>
<evidence type="ECO:0000256" key="2">
    <source>
        <dbReference type="ARBA" id="ARBA00022694"/>
    </source>
</evidence>
<dbReference type="GO" id="GO:0001682">
    <property type="term" value="P:tRNA 5'-leader removal"/>
    <property type="evidence" value="ECO:0007669"/>
    <property type="project" value="UniProtKB-UniRule"/>
</dbReference>
<dbReference type="InterPro" id="IPR020539">
    <property type="entry name" value="RNase_P_CS"/>
</dbReference>
<comment type="similarity">
    <text evidence="7">Belongs to the RnpA family.</text>
</comment>
<feature type="region of interest" description="Disordered" evidence="9">
    <location>
        <begin position="1"/>
        <end position="53"/>
    </location>
</feature>
<dbReference type="SUPFAM" id="SSF54211">
    <property type="entry name" value="Ribosomal protein S5 domain 2-like"/>
    <property type="match status" value="1"/>
</dbReference>